<reference evidence="2 3" key="1">
    <citation type="journal article" date="2015" name="Genome Announc.">
        <title>Expanding the biotechnology potential of lactobacilli through comparative genomics of 213 strains and associated genera.</title>
        <authorList>
            <person name="Sun Z."/>
            <person name="Harris H.M."/>
            <person name="McCann A."/>
            <person name="Guo C."/>
            <person name="Argimon S."/>
            <person name="Zhang W."/>
            <person name="Yang X."/>
            <person name="Jeffery I.B."/>
            <person name="Cooney J.C."/>
            <person name="Kagawa T.F."/>
            <person name="Liu W."/>
            <person name="Song Y."/>
            <person name="Salvetti E."/>
            <person name="Wrobel A."/>
            <person name="Rasinkangas P."/>
            <person name="Parkhill J."/>
            <person name="Rea M.C."/>
            <person name="O'Sullivan O."/>
            <person name="Ritari J."/>
            <person name="Douillard F.P."/>
            <person name="Paul Ross R."/>
            <person name="Yang R."/>
            <person name="Briner A.E."/>
            <person name="Felis G.E."/>
            <person name="de Vos W.M."/>
            <person name="Barrangou R."/>
            <person name="Klaenhammer T.R."/>
            <person name="Caufield P.W."/>
            <person name="Cui Y."/>
            <person name="Zhang H."/>
            <person name="O'Toole P.W."/>
        </authorList>
    </citation>
    <scope>NUCLEOTIDE SEQUENCE [LARGE SCALE GENOMIC DNA]</scope>
    <source>
        <strain evidence="2 3">DSM 21376</strain>
    </source>
</reference>
<evidence type="ECO:0008006" key="4">
    <source>
        <dbReference type="Google" id="ProtNLM"/>
    </source>
</evidence>
<dbReference type="Proteomes" id="UP000050961">
    <property type="component" value="Unassembled WGS sequence"/>
</dbReference>
<sequence>MNIVNILTLFLTGIIFFLGYYLYTHHHKTFLMFHPENNHALSVIVRIYGILLLVAALATFLTGFFFATWILAVVLIIDVIVIATLPIMLLIFLQ</sequence>
<organism evidence="2 3">
    <name type="scientific">Liquorilactobacillus sucicola DSM 21376 = JCM 15457</name>
    <dbReference type="NCBI Taxonomy" id="1423806"/>
    <lineage>
        <taxon>Bacteria</taxon>
        <taxon>Bacillati</taxon>
        <taxon>Bacillota</taxon>
        <taxon>Bacilli</taxon>
        <taxon>Lactobacillales</taxon>
        <taxon>Lactobacillaceae</taxon>
        <taxon>Liquorilactobacillus</taxon>
    </lineage>
</organism>
<keyword evidence="1" id="KW-0472">Membrane</keyword>
<feature type="transmembrane region" description="Helical" evidence="1">
    <location>
        <begin position="43"/>
        <end position="63"/>
    </location>
</feature>
<dbReference type="EMBL" id="AYZF01000013">
    <property type="protein sequence ID" value="KRN06158.1"/>
    <property type="molecule type" value="Genomic_DNA"/>
</dbReference>
<comment type="caution">
    <text evidence="2">The sequence shown here is derived from an EMBL/GenBank/DDBJ whole genome shotgun (WGS) entry which is preliminary data.</text>
</comment>
<proteinExistence type="predicted"/>
<evidence type="ECO:0000256" key="1">
    <source>
        <dbReference type="SAM" id="Phobius"/>
    </source>
</evidence>
<evidence type="ECO:0000313" key="3">
    <source>
        <dbReference type="Proteomes" id="UP000050961"/>
    </source>
</evidence>
<accession>A0A023CW91</accession>
<keyword evidence="1" id="KW-0812">Transmembrane</keyword>
<dbReference type="AlphaFoldDB" id="A0A023CW91"/>
<dbReference type="PATRIC" id="fig|1423806.3.peg.1375"/>
<dbReference type="RefSeq" id="WP_051993285.1">
    <property type="nucleotide sequence ID" value="NZ_AYZF01000013.1"/>
</dbReference>
<feature type="transmembrane region" description="Helical" evidence="1">
    <location>
        <begin position="69"/>
        <end position="93"/>
    </location>
</feature>
<feature type="transmembrane region" description="Helical" evidence="1">
    <location>
        <begin position="6"/>
        <end position="23"/>
    </location>
</feature>
<name>A0A023CW91_9LACO</name>
<keyword evidence="3" id="KW-1185">Reference proteome</keyword>
<protein>
    <recommendedName>
        <fullName evidence="4">Integral membrane protein</fullName>
    </recommendedName>
</protein>
<evidence type="ECO:0000313" key="2">
    <source>
        <dbReference type="EMBL" id="KRN06158.1"/>
    </source>
</evidence>
<gene>
    <name evidence="2" type="ORF">FD15_GL001354</name>
</gene>
<dbReference type="OrthoDB" id="2315025at2"/>
<keyword evidence="1" id="KW-1133">Transmembrane helix</keyword>